<dbReference type="PROSITE" id="PS51020">
    <property type="entry name" value="SPONDIN"/>
    <property type="match status" value="1"/>
</dbReference>
<name>A0A1B6DRG7_9HEMI</name>
<evidence type="ECO:0000256" key="2">
    <source>
        <dbReference type="ARBA" id="ARBA00022525"/>
    </source>
</evidence>
<accession>A0A1B6DRG7</accession>
<dbReference type="SMART" id="SM00209">
    <property type="entry name" value="TSP1"/>
    <property type="match status" value="5"/>
</dbReference>
<dbReference type="SUPFAM" id="SSF82895">
    <property type="entry name" value="TSP-1 type 1 repeat"/>
    <property type="match status" value="2"/>
</dbReference>
<organism evidence="11">
    <name type="scientific">Clastoptera arizonana</name>
    <name type="common">Arizona spittle bug</name>
    <dbReference type="NCBI Taxonomy" id="38151"/>
    <lineage>
        <taxon>Eukaryota</taxon>
        <taxon>Metazoa</taxon>
        <taxon>Ecdysozoa</taxon>
        <taxon>Arthropoda</taxon>
        <taxon>Hexapoda</taxon>
        <taxon>Insecta</taxon>
        <taxon>Pterygota</taxon>
        <taxon>Neoptera</taxon>
        <taxon>Paraneoptera</taxon>
        <taxon>Hemiptera</taxon>
        <taxon>Auchenorrhyncha</taxon>
        <taxon>Cercopoidea</taxon>
        <taxon>Clastopteridae</taxon>
        <taxon>Clastoptera</taxon>
    </lineage>
</organism>
<dbReference type="GO" id="GO:0031012">
    <property type="term" value="C:extracellular matrix"/>
    <property type="evidence" value="ECO:0007669"/>
    <property type="project" value="TreeGrafter"/>
</dbReference>
<dbReference type="PANTHER" id="PTHR11311">
    <property type="entry name" value="SPONDIN"/>
    <property type="match status" value="1"/>
</dbReference>
<comment type="subcellular location">
    <subcellularLocation>
        <location evidence="1">Secreted</location>
        <location evidence="1">Extracellular space</location>
        <location evidence="1">Extracellular matrix</location>
    </subcellularLocation>
</comment>
<protein>
    <recommendedName>
        <fullName evidence="9">Spondin domain-containing protein</fullName>
    </recommendedName>
</protein>
<dbReference type="Pfam" id="PF19028">
    <property type="entry name" value="TSP1_spondin"/>
    <property type="match status" value="1"/>
</dbReference>
<dbReference type="InterPro" id="IPR009465">
    <property type="entry name" value="Spondin_N"/>
</dbReference>
<dbReference type="Gene3D" id="2.20.100.10">
    <property type="entry name" value="Thrombospondin type-1 (TSP1) repeat"/>
    <property type="match status" value="3"/>
</dbReference>
<evidence type="ECO:0000256" key="4">
    <source>
        <dbReference type="ARBA" id="ARBA00022723"/>
    </source>
</evidence>
<keyword evidence="6" id="KW-0130">Cell adhesion</keyword>
<gene>
    <name evidence="11" type="ORF">g.27039</name>
    <name evidence="10" type="ORF">g.27043</name>
</gene>
<evidence type="ECO:0000256" key="3">
    <source>
        <dbReference type="ARBA" id="ARBA00022530"/>
    </source>
</evidence>
<dbReference type="GO" id="GO:0007155">
    <property type="term" value="P:cell adhesion"/>
    <property type="evidence" value="ECO:0007669"/>
    <property type="project" value="UniProtKB-KW"/>
</dbReference>
<dbReference type="Pfam" id="PF00090">
    <property type="entry name" value="TSP_1"/>
    <property type="match status" value="2"/>
</dbReference>
<dbReference type="NCBIfam" id="NF038123">
    <property type="entry name" value="NF038123_dom"/>
    <property type="match status" value="1"/>
</dbReference>
<evidence type="ECO:0000259" key="9">
    <source>
        <dbReference type="PROSITE" id="PS51020"/>
    </source>
</evidence>
<keyword evidence="2" id="KW-0964">Secreted</keyword>
<dbReference type="InterPro" id="IPR044004">
    <property type="entry name" value="TSP1_spondin_dom"/>
</dbReference>
<keyword evidence="8" id="KW-0325">Glycoprotein</keyword>
<keyword evidence="5" id="KW-0732">Signal</keyword>
<evidence type="ECO:0000313" key="11">
    <source>
        <dbReference type="EMBL" id="JAS28203.1"/>
    </source>
</evidence>
<evidence type="ECO:0000313" key="10">
    <source>
        <dbReference type="EMBL" id="JAS27880.1"/>
    </source>
</evidence>
<dbReference type="InterPro" id="IPR036383">
    <property type="entry name" value="TSP1_rpt_sf"/>
</dbReference>
<keyword evidence="7" id="KW-1015">Disulfide bond</keyword>
<keyword evidence="4" id="KW-0479">Metal-binding</keyword>
<dbReference type="AlphaFoldDB" id="A0A1B6DRG7"/>
<dbReference type="Pfam" id="PF06468">
    <property type="entry name" value="Spond_N"/>
    <property type="match status" value="1"/>
</dbReference>
<feature type="domain" description="Spondin" evidence="9">
    <location>
        <begin position="1"/>
        <end position="74"/>
    </location>
</feature>
<dbReference type="EMBL" id="GEDC01009418">
    <property type="protein sequence ID" value="JAS27880.1"/>
    <property type="molecule type" value="Transcribed_RNA"/>
</dbReference>
<evidence type="ECO:0000256" key="5">
    <source>
        <dbReference type="ARBA" id="ARBA00022729"/>
    </source>
</evidence>
<proteinExistence type="predicted"/>
<evidence type="ECO:0000256" key="6">
    <source>
        <dbReference type="ARBA" id="ARBA00022889"/>
    </source>
</evidence>
<evidence type="ECO:0000256" key="8">
    <source>
        <dbReference type="ARBA" id="ARBA00023180"/>
    </source>
</evidence>
<evidence type="ECO:0000256" key="1">
    <source>
        <dbReference type="ARBA" id="ARBA00004498"/>
    </source>
</evidence>
<dbReference type="InterPro" id="IPR038678">
    <property type="entry name" value="Spondin_N_sf"/>
</dbReference>
<dbReference type="EMBL" id="GEDC01009095">
    <property type="protein sequence ID" value="JAS28203.1"/>
    <property type="molecule type" value="Transcribed_RNA"/>
</dbReference>
<evidence type="ECO:0000256" key="7">
    <source>
        <dbReference type="ARBA" id="ARBA00023157"/>
    </source>
</evidence>
<dbReference type="GO" id="GO:0046872">
    <property type="term" value="F:metal ion binding"/>
    <property type="evidence" value="ECO:0007669"/>
    <property type="project" value="UniProtKB-KW"/>
</dbReference>
<dbReference type="InterPro" id="IPR000884">
    <property type="entry name" value="TSP1_rpt"/>
</dbReference>
<keyword evidence="3" id="KW-0272">Extracellular matrix</keyword>
<dbReference type="PANTHER" id="PTHR11311:SF15">
    <property type="entry name" value="SPONDIN-2"/>
    <property type="match status" value="1"/>
</dbReference>
<reference evidence="11" key="1">
    <citation type="submission" date="2015-12" db="EMBL/GenBank/DDBJ databases">
        <title>De novo transcriptome assembly of four potential Pierce s Disease insect vectors from Arizona vineyards.</title>
        <authorList>
            <person name="Tassone E.E."/>
        </authorList>
    </citation>
    <scope>NUCLEOTIDE SEQUENCE</scope>
</reference>
<dbReference type="Gene3D" id="2.60.40.2130">
    <property type="entry name" value="F-spondin domain"/>
    <property type="match status" value="1"/>
</dbReference>
<dbReference type="PROSITE" id="PS50092">
    <property type="entry name" value="TSP1"/>
    <property type="match status" value="2"/>
</dbReference>
<dbReference type="InterPro" id="IPR051418">
    <property type="entry name" value="Spondin/Thrombospondin_T1"/>
</dbReference>
<sequence length="506" mass="57347">MSLVSMIVPSPDWIVGVSRLELCLSNHSWVDKKTLNLYPWDAGTDSGTMYESPDDPTIPREVIHRIRVDDLNSPFYDKNGEPMKPLARLQVVRLNLFEKECAEYIPQDSIESNGISAPWENNEESNVNKYEVEDSNENDKEICSVGNWGEWTSCEADCTKDKRIGYRSRQRQYKMAAWLVSDCNRTLSDFEKCYVSKNMCWEDSQCGVTSWTDWSSCYTDHPSSCKKRVRYRHIKGGESCTNAQDKPDLMVLENCAGNPDNCEEESNNLPIATDPQQDSPDPKNCKWQFGSCNATCGEGYQELRLVRKDESAGQRFYNGYQTEDEDSFCDRYPAKTVACDTQIPCKEDTKTPEGDNFSSISDMTESQIKPIYQGMSPNPVIDCVTTRWSSWSTCSASCGVSFTYRTRTIETHAQNGGKPCPHKLQKRKRCHKLPCEDKEDADSSEGNSPNKNGCKYSSWTPWSACTVTCGEGKKQKTRSVIDKIPGAQCDERIKTNSCIRPACRQH</sequence>